<dbReference type="InterPro" id="IPR000953">
    <property type="entry name" value="Chromo/chromo_shadow_dom"/>
</dbReference>
<protein>
    <recommendedName>
        <fullName evidence="4">Chromo domain-containing protein</fullName>
    </recommendedName>
</protein>
<dbReference type="AlphaFoldDB" id="A0AAN9TH70"/>
<dbReference type="InterPro" id="IPR051219">
    <property type="entry name" value="Heterochromatin_chromo-domain"/>
</dbReference>
<dbReference type="Gene3D" id="2.40.50.40">
    <property type="match status" value="2"/>
</dbReference>
<dbReference type="SUPFAM" id="SSF54160">
    <property type="entry name" value="Chromo domain-like"/>
    <property type="match status" value="2"/>
</dbReference>
<keyword evidence="6" id="KW-1185">Reference proteome</keyword>
<feature type="compositionally biased region" description="Acidic residues" evidence="3">
    <location>
        <begin position="85"/>
        <end position="97"/>
    </location>
</feature>
<dbReference type="CDD" id="cd00034">
    <property type="entry name" value="CSD"/>
    <property type="match status" value="1"/>
</dbReference>
<evidence type="ECO:0000256" key="2">
    <source>
        <dbReference type="ARBA" id="ARBA00023242"/>
    </source>
</evidence>
<feature type="region of interest" description="Disordered" evidence="3">
    <location>
        <begin position="79"/>
        <end position="106"/>
    </location>
</feature>
<dbReference type="EMBL" id="JBBCAQ010000023">
    <property type="protein sequence ID" value="KAK7588104.1"/>
    <property type="molecule type" value="Genomic_DNA"/>
</dbReference>
<sequence>MSANEEPYFGERVVGKRLRSDGREMYFIKWKRHPTSRYTWETVDNVHCQDLIDEYELLTNWGTSSFDEADTGSSCDEAETGPYFDEAETDPSFDEAETGPSMSSLMANSRKRCLSKGLLLPKRRRWTSSSKAPKVHKMMNTKQKTVERKYQNSKARQTVGVKKRGKTIFIKNLKAEKIVGVQKRGDTIFTKVKWQGIPKVSLVLSEVACKTFPHLLLDFYEANINFKDIQE</sequence>
<dbReference type="InterPro" id="IPR016197">
    <property type="entry name" value="Chromo-like_dom_sf"/>
</dbReference>
<reference evidence="5 6" key="1">
    <citation type="submission" date="2024-03" db="EMBL/GenBank/DDBJ databases">
        <title>Adaptation during the transition from Ophiocordyceps entomopathogen to insect associate is accompanied by gene loss and intensified selection.</title>
        <authorList>
            <person name="Ward C.M."/>
            <person name="Onetto C.A."/>
            <person name="Borneman A.R."/>
        </authorList>
    </citation>
    <scope>NUCLEOTIDE SEQUENCE [LARGE SCALE GENOMIC DNA]</scope>
    <source>
        <strain evidence="5">AWRI1</strain>
        <tissue evidence="5">Single Adult Female</tissue>
    </source>
</reference>
<evidence type="ECO:0000313" key="5">
    <source>
        <dbReference type="EMBL" id="KAK7588104.1"/>
    </source>
</evidence>
<evidence type="ECO:0000259" key="4">
    <source>
        <dbReference type="PROSITE" id="PS50013"/>
    </source>
</evidence>
<evidence type="ECO:0000256" key="1">
    <source>
        <dbReference type="ARBA" id="ARBA00004123"/>
    </source>
</evidence>
<dbReference type="PANTHER" id="PTHR22812">
    <property type="entry name" value="CHROMOBOX PROTEIN"/>
    <property type="match status" value="1"/>
</dbReference>
<dbReference type="Pfam" id="PF00385">
    <property type="entry name" value="Chromo"/>
    <property type="match status" value="1"/>
</dbReference>
<dbReference type="SMART" id="SM00298">
    <property type="entry name" value="CHROMO"/>
    <property type="match status" value="1"/>
</dbReference>
<organism evidence="5 6">
    <name type="scientific">Parthenolecanium corni</name>
    <dbReference type="NCBI Taxonomy" id="536013"/>
    <lineage>
        <taxon>Eukaryota</taxon>
        <taxon>Metazoa</taxon>
        <taxon>Ecdysozoa</taxon>
        <taxon>Arthropoda</taxon>
        <taxon>Hexapoda</taxon>
        <taxon>Insecta</taxon>
        <taxon>Pterygota</taxon>
        <taxon>Neoptera</taxon>
        <taxon>Paraneoptera</taxon>
        <taxon>Hemiptera</taxon>
        <taxon>Sternorrhyncha</taxon>
        <taxon>Coccoidea</taxon>
        <taxon>Coccidae</taxon>
        <taxon>Parthenolecanium</taxon>
    </lineage>
</organism>
<evidence type="ECO:0000256" key="3">
    <source>
        <dbReference type="SAM" id="MobiDB-lite"/>
    </source>
</evidence>
<dbReference type="GO" id="GO:0005694">
    <property type="term" value="C:chromosome"/>
    <property type="evidence" value="ECO:0007669"/>
    <property type="project" value="UniProtKB-ARBA"/>
</dbReference>
<dbReference type="InterPro" id="IPR008251">
    <property type="entry name" value="Chromo_shadow_dom"/>
</dbReference>
<feature type="domain" description="Chromo" evidence="4">
    <location>
        <begin position="8"/>
        <end position="56"/>
    </location>
</feature>
<gene>
    <name evidence="5" type="ORF">V9T40_005349</name>
</gene>
<dbReference type="PROSITE" id="PS50013">
    <property type="entry name" value="CHROMO_2"/>
    <property type="match status" value="1"/>
</dbReference>
<dbReference type="Pfam" id="PF01393">
    <property type="entry name" value="Chromo_shadow"/>
    <property type="match status" value="1"/>
</dbReference>
<comment type="caution">
    <text evidence="5">The sequence shown here is derived from an EMBL/GenBank/DDBJ whole genome shotgun (WGS) entry which is preliminary data.</text>
</comment>
<proteinExistence type="predicted"/>
<dbReference type="Proteomes" id="UP001367676">
    <property type="component" value="Unassembled WGS sequence"/>
</dbReference>
<comment type="subcellular location">
    <subcellularLocation>
        <location evidence="1">Nucleus</location>
    </subcellularLocation>
</comment>
<dbReference type="GO" id="GO:0005634">
    <property type="term" value="C:nucleus"/>
    <property type="evidence" value="ECO:0007669"/>
    <property type="project" value="UniProtKB-SubCell"/>
</dbReference>
<keyword evidence="2" id="KW-0539">Nucleus</keyword>
<accession>A0AAN9TH70</accession>
<evidence type="ECO:0000313" key="6">
    <source>
        <dbReference type="Proteomes" id="UP001367676"/>
    </source>
</evidence>
<name>A0AAN9TH70_9HEMI</name>
<dbReference type="InterPro" id="IPR023780">
    <property type="entry name" value="Chromo_domain"/>
</dbReference>